<dbReference type="Proteomes" id="UP001589766">
    <property type="component" value="Unassembled WGS sequence"/>
</dbReference>
<dbReference type="PANTHER" id="PTHR42964:SF1">
    <property type="entry name" value="POLYKETIDE BIOSYNTHESIS ENOYL-COA HYDRATASE PKSH-RELATED"/>
    <property type="match status" value="1"/>
</dbReference>
<proteinExistence type="inferred from homology"/>
<dbReference type="RefSeq" id="WP_159554437.1">
    <property type="nucleotide sequence ID" value="NZ_JBHLWH010000034.1"/>
</dbReference>
<dbReference type="Pfam" id="PF00378">
    <property type="entry name" value="ECH_1"/>
    <property type="match status" value="1"/>
</dbReference>
<dbReference type="Gene3D" id="3.90.226.10">
    <property type="entry name" value="2-enoyl-CoA Hydratase, Chain A, domain 1"/>
    <property type="match status" value="1"/>
</dbReference>
<dbReference type="InterPro" id="IPR029045">
    <property type="entry name" value="ClpP/crotonase-like_dom_sf"/>
</dbReference>
<comment type="caution">
    <text evidence="3">The sequence shown here is derived from an EMBL/GenBank/DDBJ whole genome shotgun (WGS) entry which is preliminary data.</text>
</comment>
<evidence type="ECO:0000256" key="2">
    <source>
        <dbReference type="SAM" id="MobiDB-lite"/>
    </source>
</evidence>
<keyword evidence="4" id="KW-1185">Reference proteome</keyword>
<protein>
    <submittedName>
        <fullName evidence="3">Enoyl-CoA hydratase/isomerase family protein</fullName>
    </submittedName>
</protein>
<dbReference type="InterPro" id="IPR014748">
    <property type="entry name" value="Enoyl-CoA_hydra_C"/>
</dbReference>
<organism evidence="3 4">
    <name type="scientific">Citricoccus parietis</name>
    <dbReference type="NCBI Taxonomy" id="592307"/>
    <lineage>
        <taxon>Bacteria</taxon>
        <taxon>Bacillati</taxon>
        <taxon>Actinomycetota</taxon>
        <taxon>Actinomycetes</taxon>
        <taxon>Micrococcales</taxon>
        <taxon>Micrococcaceae</taxon>
        <taxon>Citricoccus</taxon>
    </lineage>
</organism>
<evidence type="ECO:0000256" key="1">
    <source>
        <dbReference type="ARBA" id="ARBA00005254"/>
    </source>
</evidence>
<evidence type="ECO:0000313" key="3">
    <source>
        <dbReference type="EMBL" id="MFC0249306.1"/>
    </source>
</evidence>
<sequence>MTESTAIGGSVDVSQSGSIATLTLSNPGRRNTMTEAMWRALEPACARLADDASVRAVVVRGAGTDFSAGADISDLRAILKDEDSGHHDGGAVAAGEAALAGLHKPTIAAVEGYCLGGAWQIAAASDIRLASSDATFGITPAKIGIVYPTAGIERLVRIAGPATAKYLLFSGDFVDAERARVLGLVQAVHPAETFWDEVDTFVQRLAARSQLSIQAMKDIVDTVVSSGTGETGAGDLQAASNHWQHLMATTGDAQTGIGAFLAKQTPEFTWNGGPGTSRRSAEHGAKEGVHADTGAGIRTAPDTDAGRGVMSEP</sequence>
<dbReference type="EMBL" id="JBHLWH010000034">
    <property type="protein sequence ID" value="MFC0249306.1"/>
    <property type="molecule type" value="Genomic_DNA"/>
</dbReference>
<dbReference type="InterPro" id="IPR051683">
    <property type="entry name" value="Enoyl-CoA_Hydratase/Isomerase"/>
</dbReference>
<accession>A0ABV6F7B9</accession>
<evidence type="ECO:0000313" key="4">
    <source>
        <dbReference type="Proteomes" id="UP001589766"/>
    </source>
</evidence>
<dbReference type="CDD" id="cd06558">
    <property type="entry name" value="crotonase-like"/>
    <property type="match status" value="1"/>
</dbReference>
<dbReference type="PANTHER" id="PTHR42964">
    <property type="entry name" value="ENOYL-COA HYDRATASE"/>
    <property type="match status" value="1"/>
</dbReference>
<dbReference type="InterPro" id="IPR001753">
    <property type="entry name" value="Enoyl-CoA_hydra/iso"/>
</dbReference>
<reference evidence="3 4" key="1">
    <citation type="submission" date="2024-09" db="EMBL/GenBank/DDBJ databases">
        <authorList>
            <person name="Sun Q."/>
            <person name="Mori K."/>
        </authorList>
    </citation>
    <scope>NUCLEOTIDE SEQUENCE [LARGE SCALE GENOMIC DNA]</scope>
    <source>
        <strain evidence="3 4">CCM 7609</strain>
    </source>
</reference>
<gene>
    <name evidence="3" type="ORF">ACFFIO_12450</name>
</gene>
<dbReference type="Gene3D" id="1.10.12.10">
    <property type="entry name" value="Lyase 2-enoyl-coa Hydratase, Chain A, domain 2"/>
    <property type="match status" value="1"/>
</dbReference>
<name>A0ABV6F7B9_9MICC</name>
<comment type="similarity">
    <text evidence="1">Belongs to the enoyl-CoA hydratase/isomerase family.</text>
</comment>
<feature type="compositionally biased region" description="Basic and acidic residues" evidence="2">
    <location>
        <begin position="279"/>
        <end position="290"/>
    </location>
</feature>
<feature type="region of interest" description="Disordered" evidence="2">
    <location>
        <begin position="268"/>
        <end position="313"/>
    </location>
</feature>
<dbReference type="SUPFAM" id="SSF52096">
    <property type="entry name" value="ClpP/crotonase"/>
    <property type="match status" value="1"/>
</dbReference>